<dbReference type="OrthoDB" id="408954at2759"/>
<sequence length="345" mass="39475">MLVDESHLLTSPSPTQVLSSAVSPSIMHAQNLSIPLDSDLLHTTPFYYSPNQSLFASVSDQTLALAAPVVAYWITSLIFHTLDVSGWKWLDRYRIHDSAEVNTRNLATRPQVIRAVLFQQAIQTVLGIFWVSDDGGASQSYTQDIPRLETHMEDLAHSVLGKAWAEQLFQTAGPQVVYYTYWWAIPISQFLFAMFVMDTWQYFLHRLMHVNKFLYKHFHSVHHRLYVPYAFGALYNHPIEGFLLDSFGAALSELLSCLTTRQAALFFMFSVCKTVDDHCGYNFPLDPLQMLSGNTADYHDIHHQVVGIKSNFSQPFFIHWDVLLGTRLTRKDIEVRRQTARKKAS</sequence>
<dbReference type="InterPro" id="IPR006694">
    <property type="entry name" value="Fatty_acid_hydroxylase"/>
</dbReference>
<dbReference type="EMBL" id="SEOQ01000562">
    <property type="protein sequence ID" value="TFY60440.1"/>
    <property type="molecule type" value="Genomic_DNA"/>
</dbReference>
<accession>A0A4Y9YEL0</accession>
<keyword evidence="7" id="KW-1185">Reference proteome</keyword>
<dbReference type="GO" id="GO:0008610">
    <property type="term" value="P:lipid biosynthetic process"/>
    <property type="evidence" value="ECO:0007669"/>
    <property type="project" value="InterPro"/>
</dbReference>
<dbReference type="Proteomes" id="UP000298327">
    <property type="component" value="Unassembled WGS sequence"/>
</dbReference>
<evidence type="ECO:0000259" key="5">
    <source>
        <dbReference type="Pfam" id="PF04116"/>
    </source>
</evidence>
<dbReference type="InterPro" id="IPR050307">
    <property type="entry name" value="Sterol_Desaturase_Related"/>
</dbReference>
<name>A0A4Y9YEL0_9AGAM</name>
<evidence type="ECO:0000313" key="7">
    <source>
        <dbReference type="Proteomes" id="UP000298327"/>
    </source>
</evidence>
<evidence type="ECO:0000256" key="2">
    <source>
        <dbReference type="ARBA" id="ARBA00022692"/>
    </source>
</evidence>
<proteinExistence type="predicted"/>
<dbReference type="GO" id="GO:0005506">
    <property type="term" value="F:iron ion binding"/>
    <property type="evidence" value="ECO:0007669"/>
    <property type="project" value="InterPro"/>
</dbReference>
<reference evidence="6 7" key="1">
    <citation type="submission" date="2019-02" db="EMBL/GenBank/DDBJ databases">
        <title>Genome sequencing of the rare red list fungi Dentipellis fragilis.</title>
        <authorList>
            <person name="Buettner E."/>
            <person name="Kellner H."/>
        </authorList>
    </citation>
    <scope>NUCLEOTIDE SEQUENCE [LARGE SCALE GENOMIC DNA]</scope>
    <source>
        <strain evidence="6 7">DSM 105465</strain>
    </source>
</reference>
<organism evidence="6 7">
    <name type="scientific">Dentipellis fragilis</name>
    <dbReference type="NCBI Taxonomy" id="205917"/>
    <lineage>
        <taxon>Eukaryota</taxon>
        <taxon>Fungi</taxon>
        <taxon>Dikarya</taxon>
        <taxon>Basidiomycota</taxon>
        <taxon>Agaricomycotina</taxon>
        <taxon>Agaricomycetes</taxon>
        <taxon>Russulales</taxon>
        <taxon>Hericiaceae</taxon>
        <taxon>Dentipellis</taxon>
    </lineage>
</organism>
<feature type="domain" description="Fatty acid hydroxylase" evidence="5">
    <location>
        <begin position="190"/>
        <end position="326"/>
    </location>
</feature>
<gene>
    <name evidence="6" type="ORF">EVG20_g7410</name>
</gene>
<evidence type="ECO:0000256" key="1">
    <source>
        <dbReference type="ARBA" id="ARBA00004370"/>
    </source>
</evidence>
<keyword evidence="3" id="KW-1133">Transmembrane helix</keyword>
<dbReference type="GO" id="GO:0016491">
    <property type="term" value="F:oxidoreductase activity"/>
    <property type="evidence" value="ECO:0007669"/>
    <property type="project" value="InterPro"/>
</dbReference>
<comment type="subcellular location">
    <subcellularLocation>
        <location evidence="1">Membrane</location>
    </subcellularLocation>
</comment>
<dbReference type="STRING" id="205917.A0A4Y9YEL0"/>
<evidence type="ECO:0000256" key="3">
    <source>
        <dbReference type="ARBA" id="ARBA00022989"/>
    </source>
</evidence>
<protein>
    <recommendedName>
        <fullName evidence="5">Fatty acid hydroxylase domain-containing protein</fullName>
    </recommendedName>
</protein>
<dbReference type="PANTHER" id="PTHR11863">
    <property type="entry name" value="STEROL DESATURASE"/>
    <property type="match status" value="1"/>
</dbReference>
<evidence type="ECO:0000313" key="6">
    <source>
        <dbReference type="EMBL" id="TFY60440.1"/>
    </source>
</evidence>
<evidence type="ECO:0000256" key="4">
    <source>
        <dbReference type="ARBA" id="ARBA00023136"/>
    </source>
</evidence>
<dbReference type="AlphaFoldDB" id="A0A4Y9YEL0"/>
<keyword evidence="4" id="KW-0472">Membrane</keyword>
<keyword evidence="2" id="KW-0812">Transmembrane</keyword>
<dbReference type="Pfam" id="PF04116">
    <property type="entry name" value="FA_hydroxylase"/>
    <property type="match status" value="1"/>
</dbReference>
<comment type="caution">
    <text evidence="6">The sequence shown here is derived from an EMBL/GenBank/DDBJ whole genome shotgun (WGS) entry which is preliminary data.</text>
</comment>
<dbReference type="GO" id="GO:0016020">
    <property type="term" value="C:membrane"/>
    <property type="evidence" value="ECO:0007669"/>
    <property type="project" value="UniProtKB-SubCell"/>
</dbReference>